<dbReference type="InterPro" id="IPR011701">
    <property type="entry name" value="MFS"/>
</dbReference>
<protein>
    <recommendedName>
        <fullName evidence="6">Major facilitator superfamily (MFS) profile domain-containing protein</fullName>
    </recommendedName>
</protein>
<dbReference type="EMBL" id="CP101989">
    <property type="protein sequence ID" value="UUI66310.1"/>
    <property type="molecule type" value="Genomic_DNA"/>
</dbReference>
<dbReference type="PANTHER" id="PTHR23542:SF1">
    <property type="entry name" value="MAJOR FACILITATOR SUPERFAMILY (MFS) PROFILE DOMAIN-CONTAINING PROTEIN"/>
    <property type="match status" value="1"/>
</dbReference>
<evidence type="ECO:0000256" key="5">
    <source>
        <dbReference type="SAM" id="Phobius"/>
    </source>
</evidence>
<name>A0ABY5KB46_9CELL</name>
<dbReference type="SUPFAM" id="SSF103473">
    <property type="entry name" value="MFS general substrate transporter"/>
    <property type="match status" value="1"/>
</dbReference>
<sequence length="394" mass="41050">MALLIAVADARGLVIAASVQAVRVAVATFSTPLRARLIDRFGRSRVVLPQTIVAAVTLVIFVAIVGDDRAPLALIYVACALAAVTPAAVDAVIRSAWAEIGRTERQVKLLHSVDSLLEEAGFLLGPVLASTLLLAMSPQQGLWAVTAAAVVGSLLVFASSHFRTALRRPPAARPRVAQGMPRTWRTRLRTVVGPIAQPSLRQIVLPLVMMGASLGWLGLLVPQVATAAAGGLDRTGYLMAAISLGGVVGGFGYALVRWRASLSTRHAVLLLAFAAPLTTAVMTWPSAWALGAVLAVSGLAVTPLYINSYLMIDDGLPEEVRHEANTWVPVGNNVGYTIGITAAGLLTAVAPGAQTLAVAQSALAVGTVLIGCWLLRTARSVTPRTEEIAASHAT</sequence>
<evidence type="ECO:0000256" key="3">
    <source>
        <dbReference type="ARBA" id="ARBA00022989"/>
    </source>
</evidence>
<feature type="transmembrane region" description="Helical" evidence="5">
    <location>
        <begin position="141"/>
        <end position="158"/>
    </location>
</feature>
<feature type="transmembrane region" description="Helical" evidence="5">
    <location>
        <begin position="72"/>
        <end position="95"/>
    </location>
</feature>
<organism evidence="7 8">
    <name type="scientific">Cellulomonas wangsupingiae</name>
    <dbReference type="NCBI Taxonomy" id="2968085"/>
    <lineage>
        <taxon>Bacteria</taxon>
        <taxon>Bacillati</taxon>
        <taxon>Actinomycetota</taxon>
        <taxon>Actinomycetes</taxon>
        <taxon>Micrococcales</taxon>
        <taxon>Cellulomonadaceae</taxon>
        <taxon>Cellulomonas</taxon>
    </lineage>
</organism>
<accession>A0ABY5KB46</accession>
<dbReference type="Pfam" id="PF07690">
    <property type="entry name" value="MFS_1"/>
    <property type="match status" value="1"/>
</dbReference>
<feature type="transmembrane region" description="Helical" evidence="5">
    <location>
        <begin position="203"/>
        <end position="225"/>
    </location>
</feature>
<feature type="transmembrane region" description="Helical" evidence="5">
    <location>
        <begin position="46"/>
        <end position="66"/>
    </location>
</feature>
<gene>
    <name evidence="7" type="ORF">NP075_06230</name>
</gene>
<dbReference type="Gene3D" id="1.20.1250.20">
    <property type="entry name" value="MFS general substrate transporter like domains"/>
    <property type="match status" value="1"/>
</dbReference>
<keyword evidence="8" id="KW-1185">Reference proteome</keyword>
<dbReference type="InterPro" id="IPR020846">
    <property type="entry name" value="MFS_dom"/>
</dbReference>
<feature type="transmembrane region" description="Helical" evidence="5">
    <location>
        <begin position="333"/>
        <end position="350"/>
    </location>
</feature>
<dbReference type="PANTHER" id="PTHR23542">
    <property type="match status" value="1"/>
</dbReference>
<dbReference type="InterPro" id="IPR036259">
    <property type="entry name" value="MFS_trans_sf"/>
</dbReference>
<feature type="domain" description="Major facilitator superfamily (MFS) profile" evidence="6">
    <location>
        <begin position="1"/>
        <end position="164"/>
    </location>
</feature>
<evidence type="ECO:0000256" key="4">
    <source>
        <dbReference type="ARBA" id="ARBA00023136"/>
    </source>
</evidence>
<proteinExistence type="predicted"/>
<feature type="transmembrane region" description="Helical" evidence="5">
    <location>
        <begin position="12"/>
        <end position="34"/>
    </location>
</feature>
<keyword evidence="2 5" id="KW-0812">Transmembrane</keyword>
<keyword evidence="3 5" id="KW-1133">Transmembrane helix</keyword>
<evidence type="ECO:0000259" key="6">
    <source>
        <dbReference type="PROSITE" id="PS50850"/>
    </source>
</evidence>
<evidence type="ECO:0000313" key="7">
    <source>
        <dbReference type="EMBL" id="UUI66310.1"/>
    </source>
</evidence>
<feature type="transmembrane region" description="Helical" evidence="5">
    <location>
        <begin position="237"/>
        <end position="256"/>
    </location>
</feature>
<evidence type="ECO:0000256" key="2">
    <source>
        <dbReference type="ARBA" id="ARBA00022692"/>
    </source>
</evidence>
<feature type="transmembrane region" description="Helical" evidence="5">
    <location>
        <begin position="290"/>
        <end position="312"/>
    </location>
</feature>
<reference evidence="7 8" key="1">
    <citation type="submission" date="2022-07" db="EMBL/GenBank/DDBJ databases">
        <title>Novel species in genus cellulomonas.</title>
        <authorList>
            <person name="Ye L."/>
        </authorList>
    </citation>
    <scope>NUCLEOTIDE SEQUENCE [LARGE SCALE GENOMIC DNA]</scope>
    <source>
        <strain evidence="8">zg-Y908</strain>
    </source>
</reference>
<dbReference type="PROSITE" id="PS50850">
    <property type="entry name" value="MFS"/>
    <property type="match status" value="1"/>
</dbReference>
<feature type="transmembrane region" description="Helical" evidence="5">
    <location>
        <begin position="268"/>
        <end position="284"/>
    </location>
</feature>
<evidence type="ECO:0000256" key="1">
    <source>
        <dbReference type="ARBA" id="ARBA00004651"/>
    </source>
</evidence>
<dbReference type="Proteomes" id="UP001317322">
    <property type="component" value="Chromosome"/>
</dbReference>
<evidence type="ECO:0000313" key="8">
    <source>
        <dbReference type="Proteomes" id="UP001317322"/>
    </source>
</evidence>
<keyword evidence="4 5" id="KW-0472">Membrane</keyword>
<feature type="transmembrane region" description="Helical" evidence="5">
    <location>
        <begin position="356"/>
        <end position="375"/>
    </location>
</feature>
<comment type="subcellular location">
    <subcellularLocation>
        <location evidence="1">Cell membrane</location>
        <topology evidence="1">Multi-pass membrane protein</topology>
    </subcellularLocation>
</comment>